<reference evidence="8 9" key="1">
    <citation type="submission" date="2016-07" db="EMBL/GenBank/DDBJ databases">
        <title>Pervasive Adenine N6-methylation of Active Genes in Fungi.</title>
        <authorList>
            <consortium name="DOE Joint Genome Institute"/>
            <person name="Mondo S.J."/>
            <person name="Dannebaum R.O."/>
            <person name="Kuo R.C."/>
            <person name="Labutti K."/>
            <person name="Haridas S."/>
            <person name="Kuo A."/>
            <person name="Salamov A."/>
            <person name="Ahrendt S.R."/>
            <person name="Lipzen A."/>
            <person name="Sullivan W."/>
            <person name="Andreopoulos W.B."/>
            <person name="Clum A."/>
            <person name="Lindquist E."/>
            <person name="Daum C."/>
            <person name="Ramamoorthy G.K."/>
            <person name="Gryganskyi A."/>
            <person name="Culley D."/>
            <person name="Magnuson J.K."/>
            <person name="James T.Y."/>
            <person name="O'Malley M.A."/>
            <person name="Stajich J.E."/>
            <person name="Spatafora J.W."/>
            <person name="Visel A."/>
            <person name="Grigoriev I.V."/>
        </authorList>
    </citation>
    <scope>NUCLEOTIDE SEQUENCE [LARGE SCALE GENOMIC DNA]</scope>
    <source>
        <strain evidence="8 9">NRRL 3301</strain>
    </source>
</reference>
<dbReference type="InterPro" id="IPR036388">
    <property type="entry name" value="WH-like_DNA-bd_sf"/>
</dbReference>
<feature type="domain" description="Chromo" evidence="7">
    <location>
        <begin position="1"/>
        <end position="234"/>
    </location>
</feature>
<dbReference type="STRING" id="101127.A0A1X2GDM6"/>
<dbReference type="Gene3D" id="1.10.10.10">
    <property type="entry name" value="Winged helix-like DNA-binding domain superfamily/Winged helix DNA-binding domain"/>
    <property type="match status" value="1"/>
</dbReference>
<dbReference type="GO" id="GO:1902494">
    <property type="term" value="C:catalytic complex"/>
    <property type="evidence" value="ECO:0007669"/>
    <property type="project" value="UniProtKB-ARBA"/>
</dbReference>
<evidence type="ECO:0000256" key="3">
    <source>
        <dbReference type="ARBA" id="ARBA00023242"/>
    </source>
</evidence>
<comment type="caution">
    <text evidence="8">The sequence shown here is derived from an EMBL/GenBank/DDBJ whole genome shotgun (WGS) entry which is preliminary data.</text>
</comment>
<dbReference type="GO" id="GO:0010468">
    <property type="term" value="P:regulation of gene expression"/>
    <property type="evidence" value="ECO:0007669"/>
    <property type="project" value="UniProtKB-ARBA"/>
</dbReference>
<proteinExistence type="predicted"/>
<organism evidence="8 9">
    <name type="scientific">Hesseltinella vesiculosa</name>
    <dbReference type="NCBI Taxonomy" id="101127"/>
    <lineage>
        <taxon>Eukaryota</taxon>
        <taxon>Fungi</taxon>
        <taxon>Fungi incertae sedis</taxon>
        <taxon>Mucoromycota</taxon>
        <taxon>Mucoromycotina</taxon>
        <taxon>Mucoromycetes</taxon>
        <taxon>Mucorales</taxon>
        <taxon>Cunninghamellaceae</taxon>
        <taxon>Hesseltinella</taxon>
    </lineage>
</organism>
<accession>A0A1X2GDM6</accession>
<keyword evidence="9" id="KW-1185">Reference proteome</keyword>
<dbReference type="PROSITE" id="PS52032">
    <property type="entry name" value="MARR_BRCT_CHROMO"/>
    <property type="match status" value="1"/>
</dbReference>
<feature type="domain" description="SANT" evidence="6">
    <location>
        <begin position="439"/>
        <end position="483"/>
    </location>
</feature>
<keyword evidence="2" id="KW-0804">Transcription</keyword>
<dbReference type="OrthoDB" id="118550at2759"/>
<dbReference type="InterPro" id="IPR017884">
    <property type="entry name" value="SANT_dom"/>
</dbReference>
<dbReference type="PANTHER" id="PTHR15381">
    <property type="entry name" value="CHONDROITIN SULFATE PROTEOGLYCAN 5 -RELATED"/>
    <property type="match status" value="1"/>
</dbReference>
<dbReference type="Gene3D" id="1.10.10.60">
    <property type="entry name" value="Homeodomain-like"/>
    <property type="match status" value="1"/>
</dbReference>
<feature type="domain" description="SWIRM" evidence="5">
    <location>
        <begin position="259"/>
        <end position="355"/>
    </location>
</feature>
<protein>
    <submittedName>
        <fullName evidence="8">SWIRM-domain-containing protein</fullName>
    </submittedName>
</protein>
<dbReference type="GO" id="GO:0048858">
    <property type="term" value="P:cell projection morphogenesis"/>
    <property type="evidence" value="ECO:0007669"/>
    <property type="project" value="TreeGrafter"/>
</dbReference>
<sequence>MSASSLTADPVLPPCLPASVFDTANLNPTSPLYILLLTALVHEPDTEQWHFYSKAKRNAYLAMIDAIYDKLQLADLYQPPKIAFAAFDETNSDMARLVDRIAELKGVFVQNTAEATHVIHFNQKEQDYNQRRPQRTIRVVERKDDGGEIDPTGDADHQVLVHWCGLPDAYDQWLPHTKVKDFRLAEDGPSSTPLHLSVDWLTDSYTYNTWLNPADYPAQPDVANELPVNKRAPEAMQDTQKTAKRPRSESYLCQQPYEVIIPSYASWFEFHKIHRNERLALPEFFTVLSTKSPMDYMDMRNFMIHSYRLNPLEYLTVTATRRNLLGDACAIYRVHAFLEHWGLINYQIDPRLKVSTVGPPLNGEFKVVLDVPRACQSNKHPTEPAMTKPTTSAHTTTSAPTLQPQPSRSEKSMITNLDLRKAIFETPTASIGKDEADLTRQQQLLLLEGLAMYSHDWNAVAKHVGISRDACLLHYLKLPLDDPYLDKDMSKNHPSLDQNRVSQLEDPLHWVATFLQHATPDGVDLPSTTSTSQPSPKKQFYLAQLAHYRQLLSHFLDKEKLIQQEREMLSIEQRVVMEERLQLYDQLQISSTNS</sequence>
<dbReference type="FunFam" id="1.10.10.10:FF:000020">
    <property type="entry name" value="SWI/SNF complex subunit SMARCC2 isoform c"/>
    <property type="match status" value="1"/>
</dbReference>
<dbReference type="PROSITE" id="PS51293">
    <property type="entry name" value="SANT"/>
    <property type="match status" value="1"/>
</dbReference>
<dbReference type="GO" id="GO:0005634">
    <property type="term" value="C:nucleus"/>
    <property type="evidence" value="ECO:0007669"/>
    <property type="project" value="UniProtKB-ARBA"/>
</dbReference>
<dbReference type="AlphaFoldDB" id="A0A1X2GDM6"/>
<keyword evidence="1" id="KW-0805">Transcription regulation</keyword>
<dbReference type="InterPro" id="IPR049898">
    <property type="entry name" value="MARR_BRCT_CHROMO"/>
</dbReference>
<evidence type="ECO:0000259" key="5">
    <source>
        <dbReference type="PROSITE" id="PS50934"/>
    </source>
</evidence>
<evidence type="ECO:0000259" key="6">
    <source>
        <dbReference type="PROSITE" id="PS51293"/>
    </source>
</evidence>
<feature type="region of interest" description="Disordered" evidence="4">
    <location>
        <begin position="377"/>
        <end position="411"/>
    </location>
</feature>
<dbReference type="InterPro" id="IPR007526">
    <property type="entry name" value="SWIRM"/>
</dbReference>
<feature type="compositionally biased region" description="Polar residues" evidence="4">
    <location>
        <begin position="402"/>
        <end position="411"/>
    </location>
</feature>
<dbReference type="EMBL" id="MCGT01000021">
    <property type="protein sequence ID" value="ORX51328.1"/>
    <property type="molecule type" value="Genomic_DNA"/>
</dbReference>
<name>A0A1X2GDM6_9FUNG</name>
<dbReference type="PROSITE" id="PS50934">
    <property type="entry name" value="SWIRM"/>
    <property type="match status" value="1"/>
</dbReference>
<evidence type="ECO:0000256" key="2">
    <source>
        <dbReference type="ARBA" id="ARBA00023163"/>
    </source>
</evidence>
<evidence type="ECO:0000313" key="9">
    <source>
        <dbReference type="Proteomes" id="UP000242146"/>
    </source>
</evidence>
<dbReference type="SUPFAM" id="SSF46689">
    <property type="entry name" value="Homeodomain-like"/>
    <property type="match status" value="1"/>
</dbReference>
<evidence type="ECO:0000313" key="8">
    <source>
        <dbReference type="EMBL" id="ORX51328.1"/>
    </source>
</evidence>
<keyword evidence="3" id="KW-0539">Nucleus</keyword>
<evidence type="ECO:0000256" key="4">
    <source>
        <dbReference type="SAM" id="MobiDB-lite"/>
    </source>
</evidence>
<dbReference type="SUPFAM" id="SSF52113">
    <property type="entry name" value="BRCT domain"/>
    <property type="match status" value="1"/>
</dbReference>
<dbReference type="PANTHER" id="PTHR15381:SF1">
    <property type="entry name" value="CHONDROITIN SULFATE PROTEOGLYCAN 5"/>
    <property type="match status" value="1"/>
</dbReference>
<feature type="compositionally biased region" description="Low complexity" evidence="4">
    <location>
        <begin position="387"/>
        <end position="401"/>
    </location>
</feature>
<evidence type="ECO:0000256" key="1">
    <source>
        <dbReference type="ARBA" id="ARBA00023015"/>
    </source>
</evidence>
<dbReference type="InterPro" id="IPR009057">
    <property type="entry name" value="Homeodomain-like_sf"/>
</dbReference>
<gene>
    <name evidence="8" type="ORF">DM01DRAFT_299691</name>
</gene>
<evidence type="ECO:0000259" key="7">
    <source>
        <dbReference type="PROSITE" id="PS52032"/>
    </source>
</evidence>
<dbReference type="Proteomes" id="UP000242146">
    <property type="component" value="Unassembled WGS sequence"/>
</dbReference>
<dbReference type="Pfam" id="PF04433">
    <property type="entry name" value="SWIRM"/>
    <property type="match status" value="1"/>
</dbReference>
<dbReference type="InterPro" id="IPR036420">
    <property type="entry name" value="BRCT_dom_sf"/>
</dbReference>